<gene>
    <name evidence="14" type="ORF">DIURU_004629</name>
</gene>
<feature type="compositionally biased region" description="Polar residues" evidence="12">
    <location>
        <begin position="1"/>
        <end position="10"/>
    </location>
</feature>
<dbReference type="GO" id="GO:0032259">
    <property type="term" value="P:methylation"/>
    <property type="evidence" value="ECO:0007669"/>
    <property type="project" value="UniProtKB-KW"/>
</dbReference>
<dbReference type="Gene3D" id="3.40.50.150">
    <property type="entry name" value="Vaccinia Virus protein VP39"/>
    <property type="match status" value="1"/>
</dbReference>
<proteinExistence type="inferred from homology"/>
<dbReference type="PANTHER" id="PTHR21451:SF0">
    <property type="entry name" value="HISTONE-LYSINE N-METHYLTRANSFERASE, H3 LYSINE-79 SPECIFIC"/>
    <property type="match status" value="1"/>
</dbReference>
<feature type="compositionally biased region" description="Polar residues" evidence="12">
    <location>
        <begin position="92"/>
        <end position="110"/>
    </location>
</feature>
<keyword evidence="15" id="KW-1185">Reference proteome</keyword>
<keyword evidence="5 11" id="KW-0808">Transferase</keyword>
<dbReference type="EC" id="2.1.1.360" evidence="2 11"/>
<dbReference type="EMBL" id="SWFT01000139">
    <property type="protein sequence ID" value="KAA8898609.1"/>
    <property type="molecule type" value="Genomic_DNA"/>
</dbReference>
<dbReference type="AlphaFoldDB" id="A0A642UIW8"/>
<dbReference type="GO" id="GO:0140956">
    <property type="term" value="F:histone H3K79 trimethyltransferase activity"/>
    <property type="evidence" value="ECO:0007669"/>
    <property type="project" value="UniProtKB-EC"/>
</dbReference>
<dbReference type="VEuPathDB" id="FungiDB:DIURU_004629"/>
<evidence type="ECO:0000256" key="9">
    <source>
        <dbReference type="ARBA" id="ARBA00029821"/>
    </source>
</evidence>
<dbReference type="InterPro" id="IPR030445">
    <property type="entry name" value="H3-K79_meTrfase"/>
</dbReference>
<feature type="region of interest" description="Disordered" evidence="12">
    <location>
        <begin position="1"/>
        <end position="126"/>
    </location>
</feature>
<dbReference type="InterPro" id="IPR025789">
    <property type="entry name" value="DOT1_dom"/>
</dbReference>
<dbReference type="GO" id="GO:0006281">
    <property type="term" value="P:DNA repair"/>
    <property type="evidence" value="ECO:0007669"/>
    <property type="project" value="TreeGrafter"/>
</dbReference>
<dbReference type="InterPro" id="IPR029063">
    <property type="entry name" value="SAM-dependent_MTases_sf"/>
</dbReference>
<dbReference type="RefSeq" id="XP_034010593.1">
    <property type="nucleotide sequence ID" value="XM_034157523.1"/>
</dbReference>
<keyword evidence="4 11" id="KW-0489">Methyltransferase</keyword>
<evidence type="ECO:0000256" key="3">
    <source>
        <dbReference type="ARBA" id="ARBA00020987"/>
    </source>
</evidence>
<comment type="caution">
    <text evidence="14">The sequence shown here is derived from an EMBL/GenBank/DDBJ whole genome shotgun (WGS) entry which is preliminary data.</text>
</comment>
<evidence type="ECO:0000259" key="13">
    <source>
        <dbReference type="PROSITE" id="PS51569"/>
    </source>
</evidence>
<organism evidence="14 15">
    <name type="scientific">Diutina rugosa</name>
    <name type="common">Yeast</name>
    <name type="synonym">Candida rugosa</name>
    <dbReference type="NCBI Taxonomy" id="5481"/>
    <lineage>
        <taxon>Eukaryota</taxon>
        <taxon>Fungi</taxon>
        <taxon>Dikarya</taxon>
        <taxon>Ascomycota</taxon>
        <taxon>Saccharomycotina</taxon>
        <taxon>Pichiomycetes</taxon>
        <taxon>Debaryomycetaceae</taxon>
        <taxon>Diutina</taxon>
    </lineage>
</organism>
<evidence type="ECO:0000256" key="7">
    <source>
        <dbReference type="ARBA" id="ARBA00022853"/>
    </source>
</evidence>
<comment type="similarity">
    <text evidence="11">Belongs to the class I-like SAM-binding methyltransferase superfamily. DOT1 family.</text>
</comment>
<accession>A0A642UIW8</accession>
<reference evidence="14 15" key="1">
    <citation type="submission" date="2019-07" db="EMBL/GenBank/DDBJ databases">
        <title>Genome assembly of two rare yeast pathogens: Diutina rugosa and Trichomonascus ciferrii.</title>
        <authorList>
            <person name="Mixao V."/>
            <person name="Saus E."/>
            <person name="Hansen A."/>
            <person name="Lass-Flor C."/>
            <person name="Gabaldon T."/>
        </authorList>
    </citation>
    <scope>NUCLEOTIDE SEQUENCE [LARGE SCALE GENOMIC DNA]</scope>
    <source>
        <strain evidence="14 15">CBS 613</strain>
    </source>
</reference>
<dbReference type="GO" id="GO:0005634">
    <property type="term" value="C:nucleus"/>
    <property type="evidence" value="ECO:0007669"/>
    <property type="project" value="UniProtKB-SubCell"/>
</dbReference>
<dbReference type="PROSITE" id="PS51569">
    <property type="entry name" value="DOT1"/>
    <property type="match status" value="1"/>
</dbReference>
<feature type="compositionally biased region" description="Polar residues" evidence="12">
    <location>
        <begin position="59"/>
        <end position="84"/>
    </location>
</feature>
<name>A0A642UIW8_DIURU</name>
<evidence type="ECO:0000256" key="11">
    <source>
        <dbReference type="RuleBase" id="RU271113"/>
    </source>
</evidence>
<evidence type="ECO:0000256" key="4">
    <source>
        <dbReference type="ARBA" id="ARBA00022603"/>
    </source>
</evidence>
<dbReference type="Gene3D" id="1.10.260.170">
    <property type="match status" value="1"/>
</dbReference>
<evidence type="ECO:0000256" key="2">
    <source>
        <dbReference type="ARBA" id="ARBA00012190"/>
    </source>
</evidence>
<evidence type="ECO:0000256" key="1">
    <source>
        <dbReference type="ARBA" id="ARBA00004123"/>
    </source>
</evidence>
<dbReference type="PANTHER" id="PTHR21451">
    <property type="entry name" value="HISTONE H3 METHYLTRANSFERASE"/>
    <property type="match status" value="1"/>
</dbReference>
<comment type="activity regulation">
    <text evidence="11">Ubiquitination of histone H2B to form H2BK123ub1 is required for efficient DOT1 methyltransferase activity on histone H3.</text>
</comment>
<evidence type="ECO:0000313" key="14">
    <source>
        <dbReference type="EMBL" id="KAA8898609.1"/>
    </source>
</evidence>
<keyword evidence="6 11" id="KW-0949">S-adenosyl-L-methionine</keyword>
<keyword evidence="7 11" id="KW-0156">Chromatin regulator</keyword>
<dbReference type="OMA" id="EKHEMEH"/>
<evidence type="ECO:0000313" key="15">
    <source>
        <dbReference type="Proteomes" id="UP000449547"/>
    </source>
</evidence>
<dbReference type="SUPFAM" id="SSF53335">
    <property type="entry name" value="S-adenosyl-L-methionine-dependent methyltransferases"/>
    <property type="match status" value="1"/>
</dbReference>
<feature type="domain" description="DOT1" evidence="13">
    <location>
        <begin position="431"/>
        <end position="743"/>
    </location>
</feature>
<evidence type="ECO:0000256" key="12">
    <source>
        <dbReference type="SAM" id="MobiDB-lite"/>
    </source>
</evidence>
<evidence type="ECO:0000256" key="6">
    <source>
        <dbReference type="ARBA" id="ARBA00022691"/>
    </source>
</evidence>
<evidence type="ECO:0000256" key="10">
    <source>
        <dbReference type="ARBA" id="ARBA00047770"/>
    </source>
</evidence>
<dbReference type="GO" id="GO:0000077">
    <property type="term" value="P:DNA damage checkpoint signaling"/>
    <property type="evidence" value="ECO:0007669"/>
    <property type="project" value="TreeGrafter"/>
</dbReference>
<sequence>MPPAINSSGNRVHKRRRPLNSGGTATTKPQGRDNAGEVDPPRIMPPTPFERVSKRKHPNSTSPIKKNTSVGGNGDVSKTTNNSKLNHRHEGLNSSHGSKANSSLNATHVTQPVKRRSTPRSQLSTEEIVERELKKRPLRIKTVLRTNLTNNYLIKTFPDLPLSKVVDYIKRHHPNCEFTPGEKELLEKFFERDELNGPMGEEVFGHFPIRSKKYICNMYGRLQYCNMERFLHSRLQIVSSASKVPRKSQPIREPFTDAYDPKNIMSDTRVPLHGRQFYLPELYTNQNLPANPRYPEPDSGFDSRCPVGTDVPNIDDSAVKTCKNSPKWFTLLSENFSRSFGESSMKYSPVIMLRFYFFPGHCASYTICNPRGGYFDPIIRIGKFWQVCYSLYFSYSARLQSIIFQLQEDLIAAWNNDDASEILFLVDKWNLLMLFLSPNRQAVENIVNNNEIDINQTWRMQLSENGVKLKSVTLQDLALGIWVDEIMEKSIPHTLFPKSEQVRSPQFSLPPNFYVRSRQRIREQKTLSRLAVHLILDNAYARIVSPENSTLRKYTTGTPEVFGELLFPFVSEIFTILQIKPDQLFYDLGMALGLICHQLWLEFGVKSGGCEIRKDLSPITMALDRWLTNHLLMLGIQPQQINFELGKSFVGNQKVENELKHCSVVLVPNKLFDSKTNDGVKDLLNCLRDGSKVISLCDIYRDEDLKELTFNRITVRKELSQPVSVSWSGSRQDYYIMTVHREN</sequence>
<dbReference type="Proteomes" id="UP000449547">
    <property type="component" value="Unassembled WGS sequence"/>
</dbReference>
<comment type="catalytic activity">
    <reaction evidence="10 11">
        <text>L-lysyl(79)-[histone H3] + 3 S-adenosyl-L-methionine = N(6),N(6),N(6)-trimethyl-L-lysyl(79)-[histone H3] + 3 S-adenosyl-L-homocysteine + 3 H(+)</text>
        <dbReference type="Rhea" id="RHEA:60328"/>
        <dbReference type="Rhea" id="RHEA-COMP:15549"/>
        <dbReference type="Rhea" id="RHEA-COMP:15552"/>
        <dbReference type="ChEBI" id="CHEBI:15378"/>
        <dbReference type="ChEBI" id="CHEBI:29969"/>
        <dbReference type="ChEBI" id="CHEBI:57856"/>
        <dbReference type="ChEBI" id="CHEBI:59789"/>
        <dbReference type="ChEBI" id="CHEBI:61961"/>
        <dbReference type="EC" id="2.1.1.360"/>
    </reaction>
</comment>
<comment type="function">
    <text evidence="11">Histone methyltransferase that specifically trimethylates histone H3 to form H3K79me3. This methylation is required for telomere silencing and for the pachytene checkpoint during the meiotic cell cycle by allowing the recruitment of RAD9 to double strand breaks. Nucleosomes are preferred as substrate compared to free histone.</text>
</comment>
<comment type="miscellaneous">
    <text evidence="11">In contrast to other lysine histone methyltransferases, it does not contain a SET domain, suggesting the existence of another mechanism for methylation of lysine residues of histones.</text>
</comment>
<dbReference type="OrthoDB" id="443402at2759"/>
<evidence type="ECO:0000256" key="8">
    <source>
        <dbReference type="ARBA" id="ARBA00023242"/>
    </source>
</evidence>
<dbReference type="Pfam" id="PF08123">
    <property type="entry name" value="DOT1"/>
    <property type="match status" value="1"/>
</dbReference>
<keyword evidence="8 11" id="KW-0539">Nucleus</keyword>
<evidence type="ECO:0000256" key="5">
    <source>
        <dbReference type="ARBA" id="ARBA00022679"/>
    </source>
</evidence>
<dbReference type="GeneID" id="54783280"/>
<protein>
    <recommendedName>
        <fullName evidence="3 11">Histone-lysine N-methyltransferase, H3 lysine-79 specific</fullName>
        <ecNumber evidence="2 11">2.1.1.360</ecNumber>
    </recommendedName>
    <alternativeName>
        <fullName evidence="9 11">Histone H3-K79 methyltransferase</fullName>
    </alternativeName>
</protein>
<comment type="subcellular location">
    <subcellularLocation>
        <location evidence="1 11">Nucleus</location>
    </subcellularLocation>
</comment>